<dbReference type="PANTHER" id="PTHR43053">
    <property type="entry name" value="GLYCOSIDASE FAMILY 31"/>
    <property type="match status" value="1"/>
</dbReference>
<evidence type="ECO:0000256" key="1">
    <source>
        <dbReference type="ARBA" id="ARBA00022801"/>
    </source>
</evidence>
<dbReference type="EC" id="3.2.1.22" evidence="3"/>
<dbReference type="EMBL" id="JAFBCF010000001">
    <property type="protein sequence ID" value="MBM7800051.1"/>
    <property type="molecule type" value="Genomic_DNA"/>
</dbReference>
<dbReference type="Proteomes" id="UP000704762">
    <property type="component" value="Unassembled WGS sequence"/>
</dbReference>
<evidence type="ECO:0000256" key="2">
    <source>
        <dbReference type="ARBA" id="ARBA00023295"/>
    </source>
</evidence>
<evidence type="ECO:0000313" key="3">
    <source>
        <dbReference type="EMBL" id="MBM7800051.1"/>
    </source>
</evidence>
<dbReference type="InterPro" id="IPR002252">
    <property type="entry name" value="Glyco_hydro_36"/>
</dbReference>
<keyword evidence="1 3" id="KW-0378">Hydrolase</keyword>
<proteinExistence type="predicted"/>
<dbReference type="CDD" id="cd14791">
    <property type="entry name" value="GH36"/>
    <property type="match status" value="1"/>
</dbReference>
<keyword evidence="2 3" id="KW-0326">Glycosidase</keyword>
<dbReference type="Gene3D" id="2.70.98.60">
    <property type="entry name" value="alpha-galactosidase from lactobacil brevis"/>
    <property type="match status" value="1"/>
</dbReference>
<gene>
    <name evidence="3" type="ORF">JOE57_002972</name>
</gene>
<dbReference type="PRINTS" id="PR00743">
    <property type="entry name" value="GLHYDRLASE36"/>
</dbReference>
<evidence type="ECO:0000313" key="4">
    <source>
        <dbReference type="Proteomes" id="UP000704762"/>
    </source>
</evidence>
<dbReference type="GO" id="GO:0004557">
    <property type="term" value="F:alpha-galactosidase activity"/>
    <property type="evidence" value="ECO:0007669"/>
    <property type="project" value="UniProtKB-EC"/>
</dbReference>
<organism evidence="3 4">
    <name type="scientific">Microlunatus panaciterrae</name>
    <dbReference type="NCBI Taxonomy" id="400768"/>
    <lineage>
        <taxon>Bacteria</taxon>
        <taxon>Bacillati</taxon>
        <taxon>Actinomycetota</taxon>
        <taxon>Actinomycetes</taxon>
        <taxon>Propionibacteriales</taxon>
        <taxon>Propionibacteriaceae</taxon>
        <taxon>Microlunatus</taxon>
    </lineage>
</organism>
<dbReference type="Gene3D" id="3.20.20.70">
    <property type="entry name" value="Aldolase class I"/>
    <property type="match status" value="1"/>
</dbReference>
<dbReference type="InterPro" id="IPR038417">
    <property type="entry name" value="Alpga-gal_N_sf"/>
</dbReference>
<dbReference type="InterPro" id="IPR017853">
    <property type="entry name" value="GH"/>
</dbReference>
<sequence>MSPSLIDFGTDLVLTFRYDDDTPLSLVSIRPAIGPAHADPATVPAVPFVEVLTVADGRRPGYRYSETLVGSRLRYVSHQATGTDLRITQNDPVTGLIVTSVIIATPGRGAFRSWTEVELPGPGEVLLQAVTSFATGAFLTDSGVELSALDLLTAESDWVVENRWQRRPVRDLQLVDINTDAHSHSPRSRIGVTAHSSWSTGERLPIGVVAARDGGYALGWQIEHNGPWHFEVAENLTGAYLALLGPTDLEHGCLVLVDNTHPFTSVPVSVACVDGTADDAFAALTWQRRALLRDHPQNATLPLIFNDYMNTLMGDPTTEKLLPLIDAAAQAGAEYFCIDAGWYDDGGYWWNSVGEWKPSTNRFPGGLGEVIDRIRSHQMVPGLWLEPEVVGVESPVADRLPTDAFLQRHGTRIVDHERYLLDLRHPAARAHLDEVVDRLVGEFTVGYFKLDYNVTPGLGTDLDAVSPGAGLLAHNRALLSWLDGVLDRHPDLILENCGSGAMRQDYAMLSRLALQSTSDQMDPLLYATIAAAAPAAVLPEQAANWAYPQPGMNDEEIVLTMVNGIAGRLYLSGHLAQMSPSQLALVTAGVEAHKDLRAALPTTEPFWPLGLPAWTAPVVCVGLRGADATYLSVWKRSEGERTIELPLTEHRGHHLRLAEHFPSADTPVQDRHDWTFDWDPETAVLRIGVGASAPSARVLSLIPSPGRTDTGQPA</sequence>
<reference evidence="3 4" key="1">
    <citation type="submission" date="2021-01" db="EMBL/GenBank/DDBJ databases">
        <title>Sequencing the genomes of 1000 actinobacteria strains.</title>
        <authorList>
            <person name="Klenk H.-P."/>
        </authorList>
    </citation>
    <scope>NUCLEOTIDE SEQUENCE [LARGE SCALE GENOMIC DNA]</scope>
    <source>
        <strain evidence="3 4">DSM 18662</strain>
    </source>
</reference>
<accession>A0ABS2RM10</accession>
<dbReference type="InterPro" id="IPR013785">
    <property type="entry name" value="Aldolase_TIM"/>
</dbReference>
<dbReference type="RefSeq" id="WP_204919204.1">
    <property type="nucleotide sequence ID" value="NZ_BAAAQP010000003.1"/>
</dbReference>
<dbReference type="PANTHER" id="PTHR43053:SF3">
    <property type="entry name" value="ALPHA-GALACTOSIDASE C-RELATED"/>
    <property type="match status" value="1"/>
</dbReference>
<dbReference type="Pfam" id="PF02065">
    <property type="entry name" value="Melibiase"/>
    <property type="match status" value="1"/>
</dbReference>
<dbReference type="SUPFAM" id="SSF51445">
    <property type="entry name" value="(Trans)glycosidases"/>
    <property type="match status" value="1"/>
</dbReference>
<dbReference type="InterPro" id="IPR050985">
    <property type="entry name" value="Alpha-glycosidase_related"/>
</dbReference>
<keyword evidence="4" id="KW-1185">Reference proteome</keyword>
<protein>
    <submittedName>
        <fullName evidence="3">Alpha-galactosidase</fullName>
        <ecNumber evidence="3">3.2.1.22</ecNumber>
    </submittedName>
</protein>
<comment type="caution">
    <text evidence="3">The sequence shown here is derived from an EMBL/GenBank/DDBJ whole genome shotgun (WGS) entry which is preliminary data.</text>
</comment>
<name>A0ABS2RM10_9ACTN</name>